<name>A0A8S3YVB4_9EUPU</name>
<evidence type="ECO:0000256" key="8">
    <source>
        <dbReference type="SAM" id="Coils"/>
    </source>
</evidence>
<organism evidence="10 11">
    <name type="scientific">Candidula unifasciata</name>
    <dbReference type="NCBI Taxonomy" id="100452"/>
    <lineage>
        <taxon>Eukaryota</taxon>
        <taxon>Metazoa</taxon>
        <taxon>Spiralia</taxon>
        <taxon>Lophotrochozoa</taxon>
        <taxon>Mollusca</taxon>
        <taxon>Gastropoda</taxon>
        <taxon>Heterobranchia</taxon>
        <taxon>Euthyneura</taxon>
        <taxon>Panpulmonata</taxon>
        <taxon>Eupulmonata</taxon>
        <taxon>Stylommatophora</taxon>
        <taxon>Helicina</taxon>
        <taxon>Helicoidea</taxon>
        <taxon>Geomitridae</taxon>
        <taxon>Candidula</taxon>
    </lineage>
</organism>
<accession>A0A8S3YVB4</accession>
<feature type="non-terminal residue" evidence="10">
    <location>
        <position position="1"/>
    </location>
</feature>
<dbReference type="GO" id="GO:0016020">
    <property type="term" value="C:membrane"/>
    <property type="evidence" value="ECO:0007669"/>
    <property type="project" value="UniProtKB-SubCell"/>
</dbReference>
<keyword evidence="7" id="KW-0472">Membrane</keyword>
<dbReference type="Pfam" id="PF05781">
    <property type="entry name" value="MRVI1"/>
    <property type="match status" value="1"/>
</dbReference>
<comment type="caution">
    <text evidence="10">The sequence shown here is derived from an EMBL/GenBank/DDBJ whole genome shotgun (WGS) entry which is preliminary data.</text>
</comment>
<evidence type="ECO:0000256" key="3">
    <source>
        <dbReference type="ARBA" id="ARBA00022490"/>
    </source>
</evidence>
<keyword evidence="4" id="KW-0812">Transmembrane</keyword>
<keyword evidence="5" id="KW-1133">Transmembrane helix</keyword>
<reference evidence="10" key="1">
    <citation type="submission" date="2021-04" db="EMBL/GenBank/DDBJ databases">
        <authorList>
            <consortium name="Molecular Ecology Group"/>
        </authorList>
    </citation>
    <scope>NUCLEOTIDE SEQUENCE</scope>
</reference>
<dbReference type="Proteomes" id="UP000678393">
    <property type="component" value="Unassembled WGS sequence"/>
</dbReference>
<dbReference type="EMBL" id="CAJHNH020000731">
    <property type="protein sequence ID" value="CAG5119532.1"/>
    <property type="molecule type" value="Genomic_DNA"/>
</dbReference>
<dbReference type="PANTHER" id="PTHR15352">
    <property type="entry name" value="LYMPHOID-RESTRICTED MEMBRANE PROTEIN, JAW1"/>
    <property type="match status" value="1"/>
</dbReference>
<evidence type="ECO:0000256" key="5">
    <source>
        <dbReference type="ARBA" id="ARBA00022989"/>
    </source>
</evidence>
<keyword evidence="3" id="KW-0963">Cytoplasm</keyword>
<evidence type="ECO:0000256" key="4">
    <source>
        <dbReference type="ARBA" id="ARBA00022692"/>
    </source>
</evidence>
<dbReference type="AlphaFoldDB" id="A0A8S3YVB4"/>
<dbReference type="OrthoDB" id="10062605at2759"/>
<dbReference type="GO" id="GO:0005737">
    <property type="term" value="C:cytoplasm"/>
    <property type="evidence" value="ECO:0007669"/>
    <property type="project" value="UniProtKB-SubCell"/>
</dbReference>
<evidence type="ECO:0000313" key="11">
    <source>
        <dbReference type="Proteomes" id="UP000678393"/>
    </source>
</evidence>
<evidence type="ECO:0000256" key="1">
    <source>
        <dbReference type="ARBA" id="ARBA00004167"/>
    </source>
</evidence>
<evidence type="ECO:0000256" key="7">
    <source>
        <dbReference type="ARBA" id="ARBA00023136"/>
    </source>
</evidence>
<dbReference type="InterPro" id="IPR008677">
    <property type="entry name" value="MRVI1"/>
</dbReference>
<keyword evidence="11" id="KW-1185">Reference proteome</keyword>
<dbReference type="PANTHER" id="PTHR15352:SF1">
    <property type="entry name" value="KASH5-LIKE COILED-COIL DOMAIN-CONTAINING PROTEIN"/>
    <property type="match status" value="1"/>
</dbReference>
<gene>
    <name evidence="10" type="ORF">CUNI_LOCUS5090</name>
</gene>
<evidence type="ECO:0000256" key="6">
    <source>
        <dbReference type="ARBA" id="ARBA00023054"/>
    </source>
</evidence>
<evidence type="ECO:0000313" key="10">
    <source>
        <dbReference type="EMBL" id="CAG5119532.1"/>
    </source>
</evidence>
<evidence type="ECO:0000256" key="9">
    <source>
        <dbReference type="SAM" id="MobiDB-lite"/>
    </source>
</evidence>
<sequence>MKAQAMKLPEVSEQTAMDARNKPSVPDINTYRDPPQISVTDEDADLPLAHSDDLVTPSLPDSFLGKLGLSLSGSTSATADTSIDQLSEKEVESKFVTLSLAFRSDKHTLDQRVRAQERARDLAEQNVDIELQDLRHAVEALSEIVSDALVRGLLQKIKMHIDVLQQATARVSSRAEVFGAVQQERRLSKAMEVMVQYTENLRRIHEKEELELQEARKLLSEKSANSLSIDSGMCSILS</sequence>
<keyword evidence="6 8" id="KW-0175">Coiled coil</keyword>
<protein>
    <submittedName>
        <fullName evidence="10">Uncharacterized protein</fullName>
    </submittedName>
</protein>
<feature type="region of interest" description="Disordered" evidence="9">
    <location>
        <begin position="1"/>
        <end position="40"/>
    </location>
</feature>
<proteinExistence type="predicted"/>
<evidence type="ECO:0000256" key="2">
    <source>
        <dbReference type="ARBA" id="ARBA00004496"/>
    </source>
</evidence>
<comment type="subcellular location">
    <subcellularLocation>
        <location evidence="2">Cytoplasm</location>
    </subcellularLocation>
    <subcellularLocation>
        <location evidence="1">Membrane</location>
        <topology evidence="1">Single-pass membrane protein</topology>
    </subcellularLocation>
</comment>
<feature type="coiled-coil region" evidence="8">
    <location>
        <begin position="198"/>
        <end position="225"/>
    </location>
</feature>